<dbReference type="Pfam" id="PF08902">
    <property type="entry name" value="DUF1848"/>
    <property type="match status" value="1"/>
</dbReference>
<dbReference type="InterPro" id="IPR014998">
    <property type="entry name" value="DUF1848"/>
</dbReference>
<dbReference type="AlphaFoldDB" id="A0A2S6NFV3"/>
<keyword evidence="1" id="KW-0456">Lyase</keyword>
<accession>A0A2S6NFV3</accession>
<sequence length="309" mass="34229">MIISASYRTDIPAFYSDWLLSRLKAGFCGVVNPYNSNVRRVSLAPHDVDGIVLWTKNLGPMMDKLPAIVQMGHVFCVQYSVTGYPRELELSVIGAEKAIGHIKLVSERFGPRSVVWRYDPILITDLTPVDWHVENFASLASSLRGGVDEVVVSFAHFYQKTTRNLDASARTNGFRYSHPPDGEKLAVLSQLSDIARSEHIRLTVCAQPALIPPGAKAARCVDLDRLSDLRGRIVRGRESGNRPGCDCAQSIDIGDYDTCPHGCAYCYAVRRRALARQRHREHDPDGEFLVASGRAPPAPVEAAEQLKLF</sequence>
<dbReference type="OrthoDB" id="9771212at2"/>
<dbReference type="Proteomes" id="UP000239089">
    <property type="component" value="Unassembled WGS sequence"/>
</dbReference>
<evidence type="ECO:0000313" key="1">
    <source>
        <dbReference type="EMBL" id="PPQ33522.1"/>
    </source>
</evidence>
<dbReference type="EMBL" id="NHSJ01000018">
    <property type="protein sequence ID" value="PPQ33522.1"/>
    <property type="molecule type" value="Genomic_DNA"/>
</dbReference>
<protein>
    <submittedName>
        <fullName evidence="1">DNA repair photolyase</fullName>
    </submittedName>
</protein>
<name>A0A2S6NFV3_9HYPH</name>
<organism evidence="1 2">
    <name type="scientific">Rhodoblastus sphagnicola</name>
    <dbReference type="NCBI Taxonomy" id="333368"/>
    <lineage>
        <taxon>Bacteria</taxon>
        <taxon>Pseudomonadati</taxon>
        <taxon>Pseudomonadota</taxon>
        <taxon>Alphaproteobacteria</taxon>
        <taxon>Hyphomicrobiales</taxon>
        <taxon>Rhodoblastaceae</taxon>
        <taxon>Rhodoblastus</taxon>
    </lineage>
</organism>
<dbReference type="GO" id="GO:0016829">
    <property type="term" value="F:lyase activity"/>
    <property type="evidence" value="ECO:0007669"/>
    <property type="project" value="UniProtKB-KW"/>
</dbReference>
<keyword evidence="2" id="KW-1185">Reference proteome</keyword>
<proteinExistence type="predicted"/>
<dbReference type="RefSeq" id="WP_104506086.1">
    <property type="nucleotide sequence ID" value="NZ_JACIGC010000014.1"/>
</dbReference>
<reference evidence="1 2" key="1">
    <citation type="journal article" date="2018" name="Arch. Microbiol.">
        <title>New insights into the metabolic potential of the phototrophic purple bacterium Rhodopila globiformis DSM 161(T) from its draft genome sequence and evidence for a vanadium-dependent nitrogenase.</title>
        <authorList>
            <person name="Imhoff J.F."/>
            <person name="Rahn T."/>
            <person name="Kunzel S."/>
            <person name="Neulinger S.C."/>
        </authorList>
    </citation>
    <scope>NUCLEOTIDE SEQUENCE [LARGE SCALE GENOMIC DNA]</scope>
    <source>
        <strain evidence="1 2">DSM 16996</strain>
    </source>
</reference>
<comment type="caution">
    <text evidence="1">The sequence shown here is derived from an EMBL/GenBank/DDBJ whole genome shotgun (WGS) entry which is preliminary data.</text>
</comment>
<evidence type="ECO:0000313" key="2">
    <source>
        <dbReference type="Proteomes" id="UP000239089"/>
    </source>
</evidence>
<gene>
    <name evidence="1" type="ORF">CCR94_01320</name>
</gene>